<evidence type="ECO:0000313" key="2">
    <source>
        <dbReference type="EnsemblPlants" id="AUR62043178-RA:cds"/>
    </source>
</evidence>
<dbReference type="Proteomes" id="UP000596660">
    <property type="component" value="Unplaced"/>
</dbReference>
<accession>A0A803NAX9</accession>
<dbReference type="Gramene" id="AUR62043178-RA">
    <property type="protein sequence ID" value="AUR62043178-RA:cds"/>
    <property type="gene ID" value="AUR62043178"/>
</dbReference>
<evidence type="ECO:0000256" key="1">
    <source>
        <dbReference type="SAM" id="MobiDB-lite"/>
    </source>
</evidence>
<feature type="region of interest" description="Disordered" evidence="1">
    <location>
        <begin position="115"/>
        <end position="196"/>
    </location>
</feature>
<evidence type="ECO:0008006" key="4">
    <source>
        <dbReference type="Google" id="ProtNLM"/>
    </source>
</evidence>
<sequence>MPLIKHWTDEKVRKRIASEEKASFGQGEIQKDVYPVCRKGGQQSYLGDVIETAYRNFSDKERRLVSFNLPDGVMTKSEIHEVAHHHKNPEANPNYDGDNQEDADDTSNFVHNAIYLDDENEHSEKEEEKEEDKKEEEKDENKEKKKEDENVKEKNEKEQEEEADVSVAVDANTANQTTRDISRVSETSQEAKDHSPKSVLAELSQAWLDWLQLCNVKHQFMEVDLVFIPILLNIHYSAVVVNMLKGSIQYLDNRIYETTDMDYYKNVASTSDINSYRDAIVDKVSKFKVSKKLDVEAEFSELKEMIYVSNFQKENKDCVETMSLQFNQVIDYVAINDYNLEALIVCLRANGKRGVTQLQKTWEEWTKTQAMDLNEAGCVFFPLKKEDQYFVVVINFRNETVDQLDRTKYEDTEEWESIKKLPFQKVRQDNYSESYLLLHMKAYDGVNGLGLGSIKHEFERLKHHHITTLLLILLNEENQMQTKLLANVVE</sequence>
<dbReference type="InterPro" id="IPR038765">
    <property type="entry name" value="Papain-like_cys_pep_sf"/>
</dbReference>
<evidence type="ECO:0000313" key="3">
    <source>
        <dbReference type="Proteomes" id="UP000596660"/>
    </source>
</evidence>
<organism evidence="2 3">
    <name type="scientific">Chenopodium quinoa</name>
    <name type="common">Quinoa</name>
    <dbReference type="NCBI Taxonomy" id="63459"/>
    <lineage>
        <taxon>Eukaryota</taxon>
        <taxon>Viridiplantae</taxon>
        <taxon>Streptophyta</taxon>
        <taxon>Embryophyta</taxon>
        <taxon>Tracheophyta</taxon>
        <taxon>Spermatophyta</taxon>
        <taxon>Magnoliopsida</taxon>
        <taxon>eudicotyledons</taxon>
        <taxon>Gunneridae</taxon>
        <taxon>Pentapetalae</taxon>
        <taxon>Caryophyllales</taxon>
        <taxon>Chenopodiaceae</taxon>
        <taxon>Chenopodioideae</taxon>
        <taxon>Atripliceae</taxon>
        <taxon>Chenopodium</taxon>
    </lineage>
</organism>
<feature type="compositionally biased region" description="Polar residues" evidence="1">
    <location>
        <begin position="172"/>
        <end position="188"/>
    </location>
</feature>
<dbReference type="EnsemblPlants" id="AUR62043178-RA">
    <property type="protein sequence ID" value="AUR62043178-RA:cds"/>
    <property type="gene ID" value="AUR62043178"/>
</dbReference>
<dbReference type="AlphaFoldDB" id="A0A803NAX9"/>
<reference evidence="2" key="1">
    <citation type="journal article" date="2017" name="Nature">
        <title>The genome of Chenopodium quinoa.</title>
        <authorList>
            <person name="Jarvis D.E."/>
            <person name="Ho Y.S."/>
            <person name="Lightfoot D.J."/>
            <person name="Schmoeckel S.M."/>
            <person name="Li B."/>
            <person name="Borm T.J.A."/>
            <person name="Ohyanagi H."/>
            <person name="Mineta K."/>
            <person name="Michell C.T."/>
            <person name="Saber N."/>
            <person name="Kharbatia N.M."/>
            <person name="Rupper R.R."/>
            <person name="Sharp A.R."/>
            <person name="Dally N."/>
            <person name="Boughton B.A."/>
            <person name="Woo Y.H."/>
            <person name="Gao G."/>
            <person name="Schijlen E.G.W.M."/>
            <person name="Guo X."/>
            <person name="Momin A.A."/>
            <person name="Negrao S."/>
            <person name="Al-Babili S."/>
            <person name="Gehring C."/>
            <person name="Roessner U."/>
            <person name="Jung C."/>
            <person name="Murphy K."/>
            <person name="Arold S.T."/>
            <person name="Gojobori T."/>
            <person name="van der Linden C.G."/>
            <person name="van Loo E.N."/>
            <person name="Jellen E.N."/>
            <person name="Maughan P.J."/>
            <person name="Tester M."/>
        </authorList>
    </citation>
    <scope>NUCLEOTIDE SEQUENCE [LARGE SCALE GENOMIC DNA]</scope>
    <source>
        <strain evidence="2">cv. PI 614886</strain>
    </source>
</reference>
<dbReference type="SUPFAM" id="SSF54001">
    <property type="entry name" value="Cysteine proteinases"/>
    <property type="match status" value="1"/>
</dbReference>
<name>A0A803NAX9_CHEQI</name>
<feature type="compositionally biased region" description="Basic and acidic residues" evidence="1">
    <location>
        <begin position="122"/>
        <end position="157"/>
    </location>
</feature>
<proteinExistence type="predicted"/>
<protein>
    <recommendedName>
        <fullName evidence="4">Ubiquitin-like protease family profile domain-containing protein</fullName>
    </recommendedName>
</protein>
<reference evidence="2" key="2">
    <citation type="submission" date="2021-03" db="UniProtKB">
        <authorList>
            <consortium name="EnsemblPlants"/>
        </authorList>
    </citation>
    <scope>IDENTIFICATION</scope>
</reference>
<keyword evidence="3" id="KW-1185">Reference proteome</keyword>